<dbReference type="PANTHER" id="PTHR11709">
    <property type="entry name" value="MULTI-COPPER OXIDASE"/>
    <property type="match status" value="1"/>
</dbReference>
<dbReference type="InterPro" id="IPR006311">
    <property type="entry name" value="TAT_signal"/>
</dbReference>
<name>A0A517PRG9_9PLAN</name>
<evidence type="ECO:0000313" key="4">
    <source>
        <dbReference type="EMBL" id="QDT21976.1"/>
    </source>
</evidence>
<dbReference type="InterPro" id="IPR045087">
    <property type="entry name" value="Cu-oxidase_fam"/>
</dbReference>
<dbReference type="InterPro" id="IPR011707">
    <property type="entry name" value="Cu-oxidase-like_N"/>
</dbReference>
<dbReference type="EC" id="1.-.-.-" evidence="4"/>
<dbReference type="GO" id="GO:0016491">
    <property type="term" value="F:oxidoreductase activity"/>
    <property type="evidence" value="ECO:0007669"/>
    <property type="project" value="UniProtKB-KW"/>
</dbReference>
<dbReference type="CDD" id="cd04202">
    <property type="entry name" value="CuRO_D2_2dMcoN_like"/>
    <property type="match status" value="1"/>
</dbReference>
<evidence type="ECO:0000256" key="1">
    <source>
        <dbReference type="SAM" id="MobiDB-lite"/>
    </source>
</evidence>
<protein>
    <submittedName>
        <fullName evidence="4">Multicopper oxidase mco</fullName>
        <ecNumber evidence="4">1.-.-.-</ecNumber>
    </submittedName>
</protein>
<keyword evidence="4" id="KW-0560">Oxidoreductase</keyword>
<dbReference type="OrthoDB" id="9757546at2"/>
<dbReference type="InterPro" id="IPR011706">
    <property type="entry name" value="Cu-oxidase_C"/>
</dbReference>
<dbReference type="GO" id="GO:0005507">
    <property type="term" value="F:copper ion binding"/>
    <property type="evidence" value="ECO:0007669"/>
    <property type="project" value="InterPro"/>
</dbReference>
<evidence type="ECO:0000259" key="3">
    <source>
        <dbReference type="Pfam" id="PF07732"/>
    </source>
</evidence>
<feature type="compositionally biased region" description="Polar residues" evidence="1">
    <location>
        <begin position="30"/>
        <end position="41"/>
    </location>
</feature>
<keyword evidence="5" id="KW-1185">Reference proteome</keyword>
<feature type="domain" description="Plastocyanin-like" evidence="2">
    <location>
        <begin position="252"/>
        <end position="356"/>
    </location>
</feature>
<feature type="region of interest" description="Disordered" evidence="1">
    <location>
        <begin position="26"/>
        <end position="74"/>
    </location>
</feature>
<dbReference type="Pfam" id="PF07731">
    <property type="entry name" value="Cu-oxidase_2"/>
    <property type="match status" value="1"/>
</dbReference>
<dbReference type="AlphaFoldDB" id="A0A517PRG9"/>
<organism evidence="4 5">
    <name type="scientific">Gimesia chilikensis</name>
    <dbReference type="NCBI Taxonomy" id="2605989"/>
    <lineage>
        <taxon>Bacteria</taxon>
        <taxon>Pseudomonadati</taxon>
        <taxon>Planctomycetota</taxon>
        <taxon>Planctomycetia</taxon>
        <taxon>Planctomycetales</taxon>
        <taxon>Planctomycetaceae</taxon>
        <taxon>Gimesia</taxon>
    </lineage>
</organism>
<dbReference type="Proteomes" id="UP000320421">
    <property type="component" value="Chromosome"/>
</dbReference>
<dbReference type="EMBL" id="CP036266">
    <property type="protein sequence ID" value="QDT21976.1"/>
    <property type="molecule type" value="Genomic_DNA"/>
</dbReference>
<dbReference type="InterPro" id="IPR019546">
    <property type="entry name" value="TAT_signal_bac_arc"/>
</dbReference>
<evidence type="ECO:0000259" key="2">
    <source>
        <dbReference type="Pfam" id="PF07731"/>
    </source>
</evidence>
<dbReference type="RefSeq" id="WP_145187107.1">
    <property type="nucleotide sequence ID" value="NZ_CP036266.1"/>
</dbReference>
<evidence type="ECO:0000313" key="5">
    <source>
        <dbReference type="Proteomes" id="UP000320421"/>
    </source>
</evidence>
<dbReference type="SUPFAM" id="SSF49503">
    <property type="entry name" value="Cupredoxins"/>
    <property type="match status" value="2"/>
</dbReference>
<reference evidence="4 5" key="1">
    <citation type="submission" date="2019-02" db="EMBL/GenBank/DDBJ databases">
        <title>Deep-cultivation of Planctomycetes and their phenomic and genomic characterization uncovers novel biology.</title>
        <authorList>
            <person name="Wiegand S."/>
            <person name="Jogler M."/>
            <person name="Boedeker C."/>
            <person name="Pinto D."/>
            <person name="Vollmers J."/>
            <person name="Rivas-Marin E."/>
            <person name="Kohn T."/>
            <person name="Peeters S.H."/>
            <person name="Heuer A."/>
            <person name="Rast P."/>
            <person name="Oberbeckmann S."/>
            <person name="Bunk B."/>
            <person name="Jeske O."/>
            <person name="Meyerdierks A."/>
            <person name="Storesund J.E."/>
            <person name="Kallscheuer N."/>
            <person name="Luecker S."/>
            <person name="Lage O.M."/>
            <person name="Pohl T."/>
            <person name="Merkel B.J."/>
            <person name="Hornburger P."/>
            <person name="Mueller R.-W."/>
            <person name="Bruemmer F."/>
            <person name="Labrenz M."/>
            <person name="Spormann A.M."/>
            <person name="Op den Camp H."/>
            <person name="Overmann J."/>
            <person name="Amann R."/>
            <person name="Jetten M.S.M."/>
            <person name="Mascher T."/>
            <person name="Medema M.H."/>
            <person name="Devos D.P."/>
            <person name="Kaster A.-K."/>
            <person name="Ovreas L."/>
            <person name="Rohde M."/>
            <person name="Galperin M.Y."/>
            <person name="Jogler C."/>
        </authorList>
    </citation>
    <scope>NUCLEOTIDE SEQUENCE [LARGE SCALE GENOMIC DNA]</scope>
    <source>
        <strain evidence="4 5">HG66A1</strain>
    </source>
</reference>
<dbReference type="NCBIfam" id="TIGR01409">
    <property type="entry name" value="TAT_signal_seq"/>
    <property type="match status" value="1"/>
</dbReference>
<dbReference type="InterPro" id="IPR008972">
    <property type="entry name" value="Cupredoxin"/>
</dbReference>
<feature type="domain" description="Plastocyanin-like" evidence="3">
    <location>
        <begin position="119"/>
        <end position="217"/>
    </location>
</feature>
<sequence>MGTQNDRRDFLKQGAAATAGLFAAGTAMGQSSESGASSDKYQGQGGTYPRMHPGTGGPVGSPTDRGKLVPGLRKAGEPPVNVIAPDLKTLSGKIVNGAREFHLQATPTRREVLPGIWMDAYGFNGQFPGPVLEMYQGERVRIVFRNDLPEPTTLHSHGLELPISMDGIPAVTQDLIQPGKTFVYEYDVHQEGSFFLHPHVAMQEAIGMVVPFIVHPKVAFEPAVDRDFVLMTQQFSMLPNAHIPNTISMDWNFLTINGRCGPYTTPLVCKLGERVRIRFLNFSTLHQHPMHLHGHTFWVTGTEGGRIPETAWIPGNTVIVGVAQSRDVEFVANNPGDWVLHCHMFHHMMNHMVSQVGPIIRQKKNDPGFEVPGYPQIMKGMSDMKMEGKHAGKMQMEKANDYSMPMTMEDMKKLTDRRETQGMREGWYKGVKGLFTVMRVLPPDLYDKLMTTDDPIPPNSSTPLNPHHA</sequence>
<dbReference type="Pfam" id="PF07732">
    <property type="entry name" value="Cu-oxidase_3"/>
    <property type="match status" value="1"/>
</dbReference>
<dbReference type="PROSITE" id="PS51318">
    <property type="entry name" value="TAT"/>
    <property type="match status" value="1"/>
</dbReference>
<accession>A0A517PRG9</accession>
<dbReference type="Gene3D" id="2.60.40.420">
    <property type="entry name" value="Cupredoxins - blue copper proteins"/>
    <property type="match status" value="1"/>
</dbReference>
<gene>
    <name evidence="4" type="primary">mco_2</name>
    <name evidence="4" type="ORF">HG66A1_37810</name>
</gene>
<proteinExistence type="predicted"/>